<keyword evidence="1" id="KW-0812">Transmembrane</keyword>
<keyword evidence="1" id="KW-0472">Membrane</keyword>
<dbReference type="Proteomes" id="UP000217334">
    <property type="component" value="Chromosome"/>
</dbReference>
<evidence type="ECO:0000256" key="1">
    <source>
        <dbReference type="SAM" id="Phobius"/>
    </source>
</evidence>
<evidence type="ECO:0000313" key="3">
    <source>
        <dbReference type="Proteomes" id="UP000217334"/>
    </source>
</evidence>
<gene>
    <name evidence="2" type="ORF">CGC59_01865</name>
</gene>
<keyword evidence="1" id="KW-1133">Transmembrane helix</keyword>
<name>A0A250F366_CAPSP</name>
<dbReference type="RefSeq" id="WP_095900667.1">
    <property type="nucleotide sequence ID" value="NZ_CAUQKX010000019.1"/>
</dbReference>
<dbReference type="AlphaFoldDB" id="A0A250F366"/>
<accession>A0A250F366</accession>
<dbReference type="EMBL" id="CP022383">
    <property type="protein sequence ID" value="ATA78498.1"/>
    <property type="molecule type" value="Genomic_DNA"/>
</dbReference>
<proteinExistence type="predicted"/>
<organism evidence="2 3">
    <name type="scientific">Capnocytophaga sputigena</name>
    <dbReference type="NCBI Taxonomy" id="1019"/>
    <lineage>
        <taxon>Bacteria</taxon>
        <taxon>Pseudomonadati</taxon>
        <taxon>Bacteroidota</taxon>
        <taxon>Flavobacteriia</taxon>
        <taxon>Flavobacteriales</taxon>
        <taxon>Flavobacteriaceae</taxon>
        <taxon>Capnocytophaga</taxon>
    </lineage>
</organism>
<evidence type="ECO:0000313" key="2">
    <source>
        <dbReference type="EMBL" id="ATA78498.1"/>
    </source>
</evidence>
<feature type="transmembrane region" description="Helical" evidence="1">
    <location>
        <begin position="159"/>
        <end position="177"/>
    </location>
</feature>
<sequence>MEAKLAVYQLAAPCTTCNSGGMSGFLDFLKANPEKKAQRQQNRQIRQEQRQQNRVIRQELREKKGGNIFQRNNITAGTTLERLTQLVDLAGGAANVINSFKSGQPVRVNGEDLSPEEQEYVYKTAVARQNGTLNESNSNSMFQQLMLAKMLDDNKKDNTPLYIGLGAAALIVIVLMIKK</sequence>
<protein>
    <submittedName>
        <fullName evidence="2">Uncharacterized protein</fullName>
    </submittedName>
</protein>
<reference evidence="3" key="1">
    <citation type="submission" date="2017-06" db="EMBL/GenBank/DDBJ databases">
        <title>Capnocytophaga spp. assemblies.</title>
        <authorList>
            <person name="Gulvik C.A."/>
        </authorList>
    </citation>
    <scope>NUCLEOTIDE SEQUENCE [LARGE SCALE GENOMIC DNA]</scope>
    <source>
        <strain evidence="3">H4486</strain>
    </source>
</reference>